<feature type="chain" id="PRO_5020210990" description="DUF3575 domain-containing protein" evidence="1">
    <location>
        <begin position="20"/>
        <end position="162"/>
    </location>
</feature>
<name>A0A4R5CH22_9FLAO</name>
<comment type="caution">
    <text evidence="2">The sequence shown here is derived from an EMBL/GenBank/DDBJ whole genome shotgun (WGS) entry which is preliminary data.</text>
</comment>
<keyword evidence="3" id="KW-1185">Reference proteome</keyword>
<evidence type="ECO:0000313" key="3">
    <source>
        <dbReference type="Proteomes" id="UP000295479"/>
    </source>
</evidence>
<sequence length="162" mass="17912">MKKITFISTIFLCSTLAFSQSNKEGIEGMKKNAISFNLLGTTPVIGITYERIVSQYMSLELGVGIPGVGVGVKIMPFKIKESTMMFTTGLSTIYADYKDGFLANGKRVQLYVPIGISYYGIKGFNFGLDVGPSYRMFIKDSNDYNSDNGFIPWAGLKIGMRF</sequence>
<keyword evidence="1" id="KW-0732">Signal</keyword>
<accession>A0A4R5CH22</accession>
<dbReference type="AlphaFoldDB" id="A0A4R5CH22"/>
<evidence type="ECO:0000256" key="1">
    <source>
        <dbReference type="SAM" id="SignalP"/>
    </source>
</evidence>
<reference evidence="2 3" key="1">
    <citation type="submission" date="2019-03" db="EMBL/GenBank/DDBJ databases">
        <title>Flavobacterium AR-3-4 sp. nov. isolated from arctic soil.</title>
        <authorList>
            <person name="Chaudhary D.K."/>
        </authorList>
    </citation>
    <scope>NUCLEOTIDE SEQUENCE [LARGE SCALE GENOMIC DNA]</scope>
    <source>
        <strain evidence="2 3">AR-3-4</strain>
    </source>
</reference>
<evidence type="ECO:0008006" key="4">
    <source>
        <dbReference type="Google" id="ProtNLM"/>
    </source>
</evidence>
<dbReference type="Proteomes" id="UP000295479">
    <property type="component" value="Unassembled WGS sequence"/>
</dbReference>
<organism evidence="2 3">
    <name type="scientific">Flavobacterium cellulosilyticum</name>
    <dbReference type="NCBI Taxonomy" id="2541731"/>
    <lineage>
        <taxon>Bacteria</taxon>
        <taxon>Pseudomonadati</taxon>
        <taxon>Bacteroidota</taxon>
        <taxon>Flavobacteriia</taxon>
        <taxon>Flavobacteriales</taxon>
        <taxon>Flavobacteriaceae</taxon>
        <taxon>Flavobacterium</taxon>
    </lineage>
</organism>
<dbReference type="EMBL" id="SMFK01000001">
    <property type="protein sequence ID" value="TDD99478.1"/>
    <property type="molecule type" value="Genomic_DNA"/>
</dbReference>
<proteinExistence type="predicted"/>
<dbReference type="OrthoDB" id="1441440at2"/>
<feature type="signal peptide" evidence="1">
    <location>
        <begin position="1"/>
        <end position="19"/>
    </location>
</feature>
<dbReference type="RefSeq" id="WP_132000654.1">
    <property type="nucleotide sequence ID" value="NZ_SMFK01000001.1"/>
</dbReference>
<gene>
    <name evidence="2" type="ORF">E0F76_01770</name>
</gene>
<evidence type="ECO:0000313" key="2">
    <source>
        <dbReference type="EMBL" id="TDD99478.1"/>
    </source>
</evidence>
<protein>
    <recommendedName>
        <fullName evidence="4">DUF3575 domain-containing protein</fullName>
    </recommendedName>
</protein>